<accession>A0A8H4WRH0</accession>
<dbReference type="AlphaFoldDB" id="A0A8H4WRH0"/>
<evidence type="ECO:0000313" key="2">
    <source>
        <dbReference type="Proteomes" id="UP000622797"/>
    </source>
</evidence>
<dbReference type="Proteomes" id="UP000622797">
    <property type="component" value="Unassembled WGS sequence"/>
</dbReference>
<dbReference type="EMBL" id="JABEXW010001116">
    <property type="protein sequence ID" value="KAF4947195.1"/>
    <property type="molecule type" value="Genomic_DNA"/>
</dbReference>
<gene>
    <name evidence="1" type="ORF">FSARC_14014</name>
</gene>
<keyword evidence="2" id="KW-1185">Reference proteome</keyword>
<sequence length="285" mass="32172">MSSKVCFASLTLSQHEALTFPNWVHQHSDYIHTAYIKPPRSQRQEVNILKSYKAYGFPSSVLINKYWKPTMGEKPRATVASSTPVNPGIPIFQQSNNDLGDDVVNVIAFYGARDAAAQEEALQAARVREPHDADVEEESDSEDEAWDPLILAPEDKFYLTATRIPPTDDWAQGDEDQRLPAAKTICEYKVNTREDRLVEYRNTGNVGSRQITITWVARRSRAPLRASMISLSLLPPRVFILEVSRPLTPLKSFSDRLAIPLLAEELKAYLDIYSIDRMLLVALRG</sequence>
<reference evidence="1" key="2">
    <citation type="submission" date="2020-05" db="EMBL/GenBank/DDBJ databases">
        <authorList>
            <person name="Kim H.-S."/>
            <person name="Proctor R.H."/>
            <person name="Brown D.W."/>
        </authorList>
    </citation>
    <scope>NUCLEOTIDE SEQUENCE</scope>
    <source>
        <strain evidence="1">NRRL 20472</strain>
    </source>
</reference>
<comment type="caution">
    <text evidence="1">The sequence shown here is derived from an EMBL/GenBank/DDBJ whole genome shotgun (WGS) entry which is preliminary data.</text>
</comment>
<organism evidence="1 2">
    <name type="scientific">Fusarium sarcochroum</name>
    <dbReference type="NCBI Taxonomy" id="1208366"/>
    <lineage>
        <taxon>Eukaryota</taxon>
        <taxon>Fungi</taxon>
        <taxon>Dikarya</taxon>
        <taxon>Ascomycota</taxon>
        <taxon>Pezizomycotina</taxon>
        <taxon>Sordariomycetes</taxon>
        <taxon>Hypocreomycetidae</taxon>
        <taxon>Hypocreales</taxon>
        <taxon>Nectriaceae</taxon>
        <taxon>Fusarium</taxon>
        <taxon>Fusarium lateritium species complex</taxon>
    </lineage>
</organism>
<reference evidence="1" key="1">
    <citation type="journal article" date="2020" name="BMC Genomics">
        <title>Correction to: Identification and distribution of gene clusters required for synthesis of sphingolipid metabolism inhibitors in diverse species of the filamentous fungus Fusarium.</title>
        <authorList>
            <person name="Kim H.S."/>
            <person name="Lohmar J.M."/>
            <person name="Busman M."/>
            <person name="Brown D.W."/>
            <person name="Naumann T.A."/>
            <person name="Divon H.H."/>
            <person name="Lysoe E."/>
            <person name="Uhlig S."/>
            <person name="Proctor R.H."/>
        </authorList>
    </citation>
    <scope>NUCLEOTIDE SEQUENCE</scope>
    <source>
        <strain evidence="1">NRRL 20472</strain>
    </source>
</reference>
<evidence type="ECO:0000313" key="1">
    <source>
        <dbReference type="EMBL" id="KAF4947195.1"/>
    </source>
</evidence>
<name>A0A8H4WRH0_9HYPO</name>
<proteinExistence type="predicted"/>
<protein>
    <submittedName>
        <fullName evidence="1">Uncharacterized protein</fullName>
    </submittedName>
</protein>